<reference evidence="2" key="1">
    <citation type="journal article" date="2019" name="Int. J. Syst. Evol. Microbiol.">
        <title>The Global Catalogue of Microorganisms (GCM) 10K type strain sequencing project: providing services to taxonomists for standard genome sequencing and annotation.</title>
        <authorList>
            <consortium name="The Broad Institute Genomics Platform"/>
            <consortium name="The Broad Institute Genome Sequencing Center for Infectious Disease"/>
            <person name="Wu L."/>
            <person name="Ma J."/>
        </authorList>
    </citation>
    <scope>NUCLEOTIDE SEQUENCE [LARGE SCALE GENOMIC DNA]</scope>
    <source>
        <strain evidence="2">JCM 3369</strain>
    </source>
</reference>
<keyword evidence="2" id="KW-1185">Reference proteome</keyword>
<name>A0ABW2CII6_9ACTN</name>
<dbReference type="RefSeq" id="WP_160820984.1">
    <property type="nucleotide sequence ID" value="NZ_JBHSXE010000001.1"/>
</dbReference>
<evidence type="ECO:0000313" key="1">
    <source>
        <dbReference type="EMBL" id="MFC6880401.1"/>
    </source>
</evidence>
<dbReference type="Proteomes" id="UP001596380">
    <property type="component" value="Unassembled WGS sequence"/>
</dbReference>
<evidence type="ECO:0000313" key="2">
    <source>
        <dbReference type="Proteomes" id="UP001596380"/>
    </source>
</evidence>
<organism evidence="1 2">
    <name type="scientific">Actinomadura yumaensis</name>
    <dbReference type="NCBI Taxonomy" id="111807"/>
    <lineage>
        <taxon>Bacteria</taxon>
        <taxon>Bacillati</taxon>
        <taxon>Actinomycetota</taxon>
        <taxon>Actinomycetes</taxon>
        <taxon>Streptosporangiales</taxon>
        <taxon>Thermomonosporaceae</taxon>
        <taxon>Actinomadura</taxon>
    </lineage>
</organism>
<gene>
    <name evidence="1" type="ORF">ACFQKB_11580</name>
</gene>
<comment type="caution">
    <text evidence="1">The sequence shown here is derived from an EMBL/GenBank/DDBJ whole genome shotgun (WGS) entry which is preliminary data.</text>
</comment>
<accession>A0ABW2CII6</accession>
<proteinExistence type="predicted"/>
<dbReference type="EMBL" id="JBHSXS010000005">
    <property type="protein sequence ID" value="MFC6880401.1"/>
    <property type="molecule type" value="Genomic_DNA"/>
</dbReference>
<protein>
    <submittedName>
        <fullName evidence="1">Uncharacterized protein</fullName>
    </submittedName>
</protein>
<sequence length="101" mass="11299">MIAALRTEAARRHPWLRAAYFHADIVRRTLEDAGVARGECAALDRPDALIDGRLGIDVVPDTPASRTAHRARGYITADEQLLTYPPPAPELLEEVFRDPRR</sequence>